<dbReference type="SUPFAM" id="SSF52540">
    <property type="entry name" value="P-loop containing nucleoside triphosphate hydrolases"/>
    <property type="match status" value="1"/>
</dbReference>
<comment type="similarity">
    <text evidence="2 9">Belongs to the RecN family.</text>
</comment>
<evidence type="ECO:0000256" key="10">
    <source>
        <dbReference type="SAM" id="Coils"/>
    </source>
</evidence>
<feature type="domain" description="RecF/RecN/SMC N-terminal" evidence="11">
    <location>
        <begin position="2"/>
        <end position="511"/>
    </location>
</feature>
<dbReference type="CDD" id="cd03241">
    <property type="entry name" value="ABC_RecN"/>
    <property type="match status" value="2"/>
</dbReference>
<evidence type="ECO:0000256" key="7">
    <source>
        <dbReference type="ARBA" id="ARBA00023204"/>
    </source>
</evidence>
<dbReference type="AlphaFoldDB" id="A0A7C5IZX8"/>
<dbReference type="GO" id="GO:0005524">
    <property type="term" value="F:ATP binding"/>
    <property type="evidence" value="ECO:0007669"/>
    <property type="project" value="UniProtKB-KW"/>
</dbReference>
<dbReference type="GO" id="GO:0006310">
    <property type="term" value="P:DNA recombination"/>
    <property type="evidence" value="ECO:0007669"/>
    <property type="project" value="InterPro"/>
</dbReference>
<dbReference type="FunFam" id="3.40.50.300:FF:000319">
    <property type="entry name" value="DNA repair protein RecN"/>
    <property type="match status" value="1"/>
</dbReference>
<accession>A0A7C5IZX8</accession>
<comment type="caution">
    <text evidence="12">The sequence shown here is derived from an EMBL/GenBank/DDBJ whole genome shotgun (WGS) entry which is preliminary data.</text>
</comment>
<feature type="coiled-coil region" evidence="10">
    <location>
        <begin position="187"/>
        <end position="214"/>
    </location>
</feature>
<sequence>MLQHLQVRNLVVVEELALDLGDGMTALTGETGAGKSILVDALALALGAKADKALIRPGCDEAEVNAVFDLSRQPDARAWLEEQALAADDDCILRRVLSRNGRSRAFVNGRPVPQWLLRELGERLVEIHGQHEHQRLLRPAVQRELLDAWAGHTALVEEVRARFTGWRHADRRLEALRQQAGERDQRIDYLRFQLQELEQLAADAEQLDALEREQRRLAGAEELLAATGRLLALLHEEEPAAQDLLGRAALEAERLAAEAAPELAPAVELLESARIQVEEAVALVREFGGGIEPDPARLAEVDGMLGRIHDLARKHRVEPEALPALLEKLREELERLENADQELTALEQEAASAEAAYLAACARLSESRRQAARALARRLTESMQQLAMEGGRFEIEVASLPREEGTASGLDRVGFLVATNPGQAPAPLARVASGGELSRLSLAIQVATAGLDEVPTLVFDEVDVGIGGAVAETVGRLLHRLGESRQVFCVTHLAQVAAQANHHLRVVKERRKGTARTRILPLGREERIREIARMVGGSRITRQTLAHAEEMVGS</sequence>
<evidence type="ECO:0000256" key="3">
    <source>
        <dbReference type="ARBA" id="ARBA00021315"/>
    </source>
</evidence>
<evidence type="ECO:0000256" key="9">
    <source>
        <dbReference type="PIRNR" id="PIRNR003128"/>
    </source>
</evidence>
<evidence type="ECO:0000256" key="2">
    <source>
        <dbReference type="ARBA" id="ARBA00009441"/>
    </source>
</evidence>
<dbReference type="PIRSF" id="PIRSF003128">
    <property type="entry name" value="RecN"/>
    <property type="match status" value="1"/>
</dbReference>
<protein>
    <recommendedName>
        <fullName evidence="3 9">DNA repair protein RecN</fullName>
    </recommendedName>
    <alternativeName>
        <fullName evidence="8 9">Recombination protein N</fullName>
    </alternativeName>
</protein>
<name>A0A7C5IZX8_9GAMM</name>
<keyword evidence="4" id="KW-0547">Nucleotide-binding</keyword>
<dbReference type="PANTHER" id="PTHR11059:SF0">
    <property type="entry name" value="DNA REPAIR PROTEIN RECN"/>
    <property type="match status" value="1"/>
</dbReference>
<dbReference type="FunFam" id="3.40.50.300:FF:000356">
    <property type="entry name" value="DNA repair protein RecN"/>
    <property type="match status" value="1"/>
</dbReference>
<evidence type="ECO:0000256" key="8">
    <source>
        <dbReference type="ARBA" id="ARBA00033408"/>
    </source>
</evidence>
<keyword evidence="5 9" id="KW-0227">DNA damage</keyword>
<proteinExistence type="inferred from homology"/>
<keyword evidence="10" id="KW-0175">Coiled coil</keyword>
<evidence type="ECO:0000256" key="4">
    <source>
        <dbReference type="ARBA" id="ARBA00022741"/>
    </source>
</evidence>
<keyword evidence="6" id="KW-0067">ATP-binding</keyword>
<reference evidence="12" key="1">
    <citation type="journal article" date="2020" name="mSystems">
        <title>Genome- and Community-Level Interaction Insights into Carbon Utilization and Element Cycling Functions of Hydrothermarchaeota in Hydrothermal Sediment.</title>
        <authorList>
            <person name="Zhou Z."/>
            <person name="Liu Y."/>
            <person name="Xu W."/>
            <person name="Pan J."/>
            <person name="Luo Z.H."/>
            <person name="Li M."/>
        </authorList>
    </citation>
    <scope>NUCLEOTIDE SEQUENCE [LARGE SCALE GENOMIC DNA]</scope>
    <source>
        <strain evidence="12">HyVt-535</strain>
    </source>
</reference>
<keyword evidence="7 9" id="KW-0234">DNA repair</keyword>
<dbReference type="GO" id="GO:0009432">
    <property type="term" value="P:SOS response"/>
    <property type="evidence" value="ECO:0007669"/>
    <property type="project" value="TreeGrafter"/>
</dbReference>
<dbReference type="InterPro" id="IPR027417">
    <property type="entry name" value="P-loop_NTPase"/>
</dbReference>
<dbReference type="NCBIfam" id="TIGR00634">
    <property type="entry name" value="recN"/>
    <property type="match status" value="1"/>
</dbReference>
<evidence type="ECO:0000313" key="12">
    <source>
        <dbReference type="EMBL" id="HHH13068.1"/>
    </source>
</evidence>
<dbReference type="Proteomes" id="UP000886100">
    <property type="component" value="Unassembled WGS sequence"/>
</dbReference>
<dbReference type="PANTHER" id="PTHR11059">
    <property type="entry name" value="DNA REPAIR PROTEIN RECN"/>
    <property type="match status" value="1"/>
</dbReference>
<dbReference type="EMBL" id="DROM01000150">
    <property type="protein sequence ID" value="HHH13068.1"/>
    <property type="molecule type" value="Genomic_DNA"/>
</dbReference>
<dbReference type="Pfam" id="PF02463">
    <property type="entry name" value="SMC_N"/>
    <property type="match status" value="1"/>
</dbReference>
<evidence type="ECO:0000256" key="6">
    <source>
        <dbReference type="ARBA" id="ARBA00022840"/>
    </source>
</evidence>
<dbReference type="InterPro" id="IPR004604">
    <property type="entry name" value="DNA_recomb/repair_RecN"/>
</dbReference>
<gene>
    <name evidence="12" type="primary">recN</name>
    <name evidence="12" type="ORF">ENJ98_02420</name>
</gene>
<dbReference type="Gene3D" id="3.40.50.300">
    <property type="entry name" value="P-loop containing nucleotide triphosphate hydrolases"/>
    <property type="match status" value="2"/>
</dbReference>
<feature type="coiled-coil region" evidence="10">
    <location>
        <begin position="322"/>
        <end position="389"/>
    </location>
</feature>
<dbReference type="NCBIfam" id="NF008121">
    <property type="entry name" value="PRK10869.1"/>
    <property type="match status" value="1"/>
</dbReference>
<comment type="function">
    <text evidence="1 9">May be involved in recombinational repair of damaged DNA.</text>
</comment>
<organism evidence="12">
    <name type="scientific">Thiolapillus brandeum</name>
    <dbReference type="NCBI Taxonomy" id="1076588"/>
    <lineage>
        <taxon>Bacteria</taxon>
        <taxon>Pseudomonadati</taxon>
        <taxon>Pseudomonadota</taxon>
        <taxon>Gammaproteobacteria</taxon>
        <taxon>Chromatiales</taxon>
        <taxon>Sedimenticolaceae</taxon>
        <taxon>Thiolapillus</taxon>
    </lineage>
</organism>
<evidence type="ECO:0000256" key="1">
    <source>
        <dbReference type="ARBA" id="ARBA00003618"/>
    </source>
</evidence>
<dbReference type="GO" id="GO:0043590">
    <property type="term" value="C:bacterial nucleoid"/>
    <property type="evidence" value="ECO:0007669"/>
    <property type="project" value="TreeGrafter"/>
</dbReference>
<dbReference type="InterPro" id="IPR003395">
    <property type="entry name" value="RecF/RecN/SMC_N"/>
</dbReference>
<evidence type="ECO:0000259" key="11">
    <source>
        <dbReference type="Pfam" id="PF02463"/>
    </source>
</evidence>
<evidence type="ECO:0000256" key="5">
    <source>
        <dbReference type="ARBA" id="ARBA00022763"/>
    </source>
</evidence>
<dbReference type="GO" id="GO:0006281">
    <property type="term" value="P:DNA repair"/>
    <property type="evidence" value="ECO:0007669"/>
    <property type="project" value="UniProtKB-KW"/>
</dbReference>